<evidence type="ECO:0000313" key="6">
    <source>
        <dbReference type="Proteomes" id="UP001500456"/>
    </source>
</evidence>
<dbReference type="RefSeq" id="WP_345561622.1">
    <property type="nucleotide sequence ID" value="NZ_BAAAZX010000002.1"/>
</dbReference>
<protein>
    <submittedName>
        <fullName evidence="5">GntR family transcriptional regulator</fullName>
    </submittedName>
</protein>
<dbReference type="Pfam" id="PF00392">
    <property type="entry name" value="GntR"/>
    <property type="match status" value="1"/>
</dbReference>
<proteinExistence type="predicted"/>
<keyword evidence="3" id="KW-0804">Transcription</keyword>
<keyword evidence="2" id="KW-0238">DNA-binding</keyword>
<dbReference type="InterPro" id="IPR000524">
    <property type="entry name" value="Tscrpt_reg_HTH_GntR"/>
</dbReference>
<evidence type="ECO:0000256" key="2">
    <source>
        <dbReference type="ARBA" id="ARBA00023125"/>
    </source>
</evidence>
<feature type="domain" description="HTH gntR-type" evidence="4">
    <location>
        <begin position="11"/>
        <end position="79"/>
    </location>
</feature>
<dbReference type="PROSITE" id="PS50949">
    <property type="entry name" value="HTH_GNTR"/>
    <property type="match status" value="1"/>
</dbReference>
<accession>A0ABP7QG59</accession>
<gene>
    <name evidence="5" type="ORF">GCM10022232_12470</name>
</gene>
<evidence type="ECO:0000256" key="3">
    <source>
        <dbReference type="ARBA" id="ARBA00023163"/>
    </source>
</evidence>
<dbReference type="Proteomes" id="UP001500456">
    <property type="component" value="Unassembled WGS sequence"/>
</dbReference>
<keyword evidence="6" id="KW-1185">Reference proteome</keyword>
<sequence length="288" mass="32480">MDANRTGEGGGAAFQRVYEALCARIVAETYPVRALLPPQRELAQEFGVSRDTMQRVLKEMVAEGLIESRQGSGSRVLSKPTAQVTIPAPRGGTVRLEPLIREAFEQPQVTLDVATLSSESLDAHVRLQVDRVREREIRPERVAVRMLLPSEAIVMPYPRAKEDPADPRPRERLHRIANYRIELLRHAFGELEPWLDGPATFDIRRMAMAPTFKLYLINGVEAVFAPYKVIEGRIVLETGEELDVWDVEGLGASMTRHVRTEDPLATDSVFVTNMQAWFDSVWYSSLKD</sequence>
<evidence type="ECO:0000259" key="4">
    <source>
        <dbReference type="PROSITE" id="PS50949"/>
    </source>
</evidence>
<dbReference type="InterPro" id="IPR050679">
    <property type="entry name" value="Bact_HTH_transcr_reg"/>
</dbReference>
<evidence type="ECO:0000313" key="5">
    <source>
        <dbReference type="EMBL" id="GAA3981745.1"/>
    </source>
</evidence>
<reference evidence="6" key="1">
    <citation type="journal article" date="2019" name="Int. J. Syst. Evol. Microbiol.">
        <title>The Global Catalogue of Microorganisms (GCM) 10K type strain sequencing project: providing services to taxonomists for standard genome sequencing and annotation.</title>
        <authorList>
            <consortium name="The Broad Institute Genomics Platform"/>
            <consortium name="The Broad Institute Genome Sequencing Center for Infectious Disease"/>
            <person name="Wu L."/>
            <person name="Ma J."/>
        </authorList>
    </citation>
    <scope>NUCLEOTIDE SEQUENCE [LARGE SCALE GENOMIC DNA]</scope>
    <source>
        <strain evidence="6">JCM 16924</strain>
    </source>
</reference>
<evidence type="ECO:0000256" key="1">
    <source>
        <dbReference type="ARBA" id="ARBA00023015"/>
    </source>
</evidence>
<dbReference type="CDD" id="cd07377">
    <property type="entry name" value="WHTH_GntR"/>
    <property type="match status" value="1"/>
</dbReference>
<dbReference type="SMART" id="SM00345">
    <property type="entry name" value="HTH_GNTR"/>
    <property type="match status" value="1"/>
</dbReference>
<keyword evidence="1" id="KW-0805">Transcription regulation</keyword>
<dbReference type="EMBL" id="BAAAZX010000002">
    <property type="protein sequence ID" value="GAA3981745.1"/>
    <property type="molecule type" value="Genomic_DNA"/>
</dbReference>
<dbReference type="PRINTS" id="PR00035">
    <property type="entry name" value="HTHGNTR"/>
</dbReference>
<comment type="caution">
    <text evidence="5">The sequence shown here is derived from an EMBL/GenBank/DDBJ whole genome shotgun (WGS) entry which is preliminary data.</text>
</comment>
<organism evidence="5 6">
    <name type="scientific">Streptomyces plumbiresistens</name>
    <dbReference type="NCBI Taxonomy" id="511811"/>
    <lineage>
        <taxon>Bacteria</taxon>
        <taxon>Bacillati</taxon>
        <taxon>Actinomycetota</taxon>
        <taxon>Actinomycetes</taxon>
        <taxon>Kitasatosporales</taxon>
        <taxon>Streptomycetaceae</taxon>
        <taxon>Streptomyces</taxon>
    </lineage>
</organism>
<dbReference type="SUPFAM" id="SSF46785">
    <property type="entry name" value="Winged helix' DNA-binding domain"/>
    <property type="match status" value="1"/>
</dbReference>
<dbReference type="PANTHER" id="PTHR44846">
    <property type="entry name" value="MANNOSYL-D-GLYCERATE TRANSPORT/METABOLISM SYSTEM REPRESSOR MNGR-RELATED"/>
    <property type="match status" value="1"/>
</dbReference>
<dbReference type="InterPro" id="IPR036390">
    <property type="entry name" value="WH_DNA-bd_sf"/>
</dbReference>
<dbReference type="Gene3D" id="1.10.10.10">
    <property type="entry name" value="Winged helix-like DNA-binding domain superfamily/Winged helix DNA-binding domain"/>
    <property type="match status" value="1"/>
</dbReference>
<dbReference type="InterPro" id="IPR036388">
    <property type="entry name" value="WH-like_DNA-bd_sf"/>
</dbReference>
<name>A0ABP7QG59_9ACTN</name>
<dbReference type="PANTHER" id="PTHR44846:SF1">
    <property type="entry name" value="MANNOSYL-D-GLYCERATE TRANSPORT_METABOLISM SYSTEM REPRESSOR MNGR-RELATED"/>
    <property type="match status" value="1"/>
</dbReference>